<accession>A0A9P4IUN8</accession>
<dbReference type="InterPro" id="IPR002656">
    <property type="entry name" value="Acyl_transf_3_dom"/>
</dbReference>
<dbReference type="PANTHER" id="PTHR23028">
    <property type="entry name" value="ACETYLTRANSFERASE"/>
    <property type="match status" value="1"/>
</dbReference>
<keyword evidence="1" id="KW-0472">Membrane</keyword>
<organism evidence="3 4">
    <name type="scientific">Rhizodiscina lignyota</name>
    <dbReference type="NCBI Taxonomy" id="1504668"/>
    <lineage>
        <taxon>Eukaryota</taxon>
        <taxon>Fungi</taxon>
        <taxon>Dikarya</taxon>
        <taxon>Ascomycota</taxon>
        <taxon>Pezizomycotina</taxon>
        <taxon>Dothideomycetes</taxon>
        <taxon>Pleosporomycetidae</taxon>
        <taxon>Aulographales</taxon>
        <taxon>Rhizodiscinaceae</taxon>
        <taxon>Rhizodiscina</taxon>
    </lineage>
</organism>
<name>A0A9P4IUN8_9PEZI</name>
<evidence type="ECO:0000259" key="2">
    <source>
        <dbReference type="Pfam" id="PF01757"/>
    </source>
</evidence>
<keyword evidence="1" id="KW-1133">Transmembrane helix</keyword>
<dbReference type="AlphaFoldDB" id="A0A9P4IUN8"/>
<evidence type="ECO:0000313" key="4">
    <source>
        <dbReference type="Proteomes" id="UP000799772"/>
    </source>
</evidence>
<dbReference type="PANTHER" id="PTHR23028:SF134">
    <property type="entry name" value="PUTATIVE (AFU_ORTHOLOGUE AFUA_4G08520)-RELATED"/>
    <property type="match status" value="1"/>
</dbReference>
<keyword evidence="1" id="KW-0812">Transmembrane</keyword>
<dbReference type="InterPro" id="IPR050879">
    <property type="entry name" value="Acyltransferase_3"/>
</dbReference>
<proteinExistence type="predicted"/>
<dbReference type="Proteomes" id="UP000799772">
    <property type="component" value="Unassembled WGS sequence"/>
</dbReference>
<protein>
    <recommendedName>
        <fullName evidence="2">Acyltransferase 3 domain-containing protein</fullName>
    </recommendedName>
</protein>
<dbReference type="EMBL" id="ML978121">
    <property type="protein sequence ID" value="KAF2104611.1"/>
    <property type="molecule type" value="Genomic_DNA"/>
</dbReference>
<feature type="transmembrane region" description="Helical" evidence="1">
    <location>
        <begin position="284"/>
        <end position="303"/>
    </location>
</feature>
<evidence type="ECO:0000256" key="1">
    <source>
        <dbReference type="SAM" id="Phobius"/>
    </source>
</evidence>
<keyword evidence="4" id="KW-1185">Reference proteome</keyword>
<feature type="transmembrane region" description="Helical" evidence="1">
    <location>
        <begin position="466"/>
        <end position="490"/>
    </location>
</feature>
<feature type="transmembrane region" description="Helical" evidence="1">
    <location>
        <begin position="366"/>
        <end position="388"/>
    </location>
</feature>
<reference evidence="3" key="1">
    <citation type="journal article" date="2020" name="Stud. Mycol.">
        <title>101 Dothideomycetes genomes: a test case for predicting lifestyles and emergence of pathogens.</title>
        <authorList>
            <person name="Haridas S."/>
            <person name="Albert R."/>
            <person name="Binder M."/>
            <person name="Bloem J."/>
            <person name="Labutti K."/>
            <person name="Salamov A."/>
            <person name="Andreopoulos B."/>
            <person name="Baker S."/>
            <person name="Barry K."/>
            <person name="Bills G."/>
            <person name="Bluhm B."/>
            <person name="Cannon C."/>
            <person name="Castanera R."/>
            <person name="Culley D."/>
            <person name="Daum C."/>
            <person name="Ezra D."/>
            <person name="Gonzalez J."/>
            <person name="Henrissat B."/>
            <person name="Kuo A."/>
            <person name="Liang C."/>
            <person name="Lipzen A."/>
            <person name="Lutzoni F."/>
            <person name="Magnuson J."/>
            <person name="Mondo S."/>
            <person name="Nolan M."/>
            <person name="Ohm R."/>
            <person name="Pangilinan J."/>
            <person name="Park H.-J."/>
            <person name="Ramirez L."/>
            <person name="Alfaro M."/>
            <person name="Sun H."/>
            <person name="Tritt A."/>
            <person name="Yoshinaga Y."/>
            <person name="Zwiers L.-H."/>
            <person name="Turgeon B."/>
            <person name="Goodwin S."/>
            <person name="Spatafora J."/>
            <person name="Crous P."/>
            <person name="Grigoriev I."/>
        </authorList>
    </citation>
    <scope>NUCLEOTIDE SEQUENCE</scope>
    <source>
        <strain evidence="3">CBS 133067</strain>
    </source>
</reference>
<dbReference type="OrthoDB" id="5819582at2759"/>
<dbReference type="Pfam" id="PF01757">
    <property type="entry name" value="Acyl_transf_3"/>
    <property type="match status" value="1"/>
</dbReference>
<dbReference type="GO" id="GO:0016747">
    <property type="term" value="F:acyltransferase activity, transferring groups other than amino-acyl groups"/>
    <property type="evidence" value="ECO:0007669"/>
    <property type="project" value="InterPro"/>
</dbReference>
<feature type="transmembrane region" description="Helical" evidence="1">
    <location>
        <begin position="184"/>
        <end position="203"/>
    </location>
</feature>
<feature type="transmembrane region" description="Helical" evidence="1">
    <location>
        <begin position="131"/>
        <end position="154"/>
    </location>
</feature>
<comment type="caution">
    <text evidence="3">The sequence shown here is derived from an EMBL/GenBank/DDBJ whole genome shotgun (WGS) entry which is preliminary data.</text>
</comment>
<feature type="domain" description="Acyltransferase 3" evidence="2">
    <location>
        <begin position="68"/>
        <end position="487"/>
    </location>
</feature>
<evidence type="ECO:0000313" key="3">
    <source>
        <dbReference type="EMBL" id="KAF2104611.1"/>
    </source>
</evidence>
<sequence length="510" mass="58128">MEERQRFRPSTTCSVALKSVLLPLQKFGTFLLPTPLQRLLPDTISRSQASSLPPTTSKAGEDSRRTTYLDGLRGVAAFIVFVSHYLKPWIADLDYGYGCCNALADHKRFEGDVDGPLTTAGYGSRLIQLPIIRLIHSGPAMVTIFFIVSGYSLSLKPLKCIHERDWERFQHALSSSVFRRSLRLFLPSIASSLLVFVAVRLRLYSFPYDDGLMTGEVPVHPYRFDTFWQQCQDYFRFVSIALANPWTWEIIDCAYDSHLWTIAIEWKASMLLFLVMVGTARVKAGVRLFGIGVGMVLYCYWWNAVHLRTQSWEVGLFVTGMMMAEGDMLMQIRRTRRESGYKTMEYDDETRSSTRRRRSVPGCSKALISHFLRHAIFVAGLFLVSIPVQQAESAPGYAWLASIDDSVRHWQSLGAIMIVWSVGNEFLLEKIFSCAVARYLGQISFAMYLMHGPLLHSLGYSITVRFGLIIGFPLVVLLLFWIADFFWRLVDVPCQAFAKRVERWCIVSFA</sequence>
<gene>
    <name evidence="3" type="ORF">NA57DRAFT_70818</name>
</gene>